<name>A0ABR4UAE7_9GAMM</name>
<evidence type="ECO:0000313" key="2">
    <source>
        <dbReference type="Proteomes" id="UP000028721"/>
    </source>
</evidence>
<comment type="caution">
    <text evidence="1">The sequence shown here is derived from an EMBL/GenBank/DDBJ whole genome shotgun (WGS) entry which is preliminary data.</text>
</comment>
<sequence>MEKITELSKPVVYAYRADANKRAKFDIPTSWQFGHSTICDGVAAEPPPLGDEYEYKPLYAQEYVSALLQRIAELEATEIKPEGMRLMSEAIGSHGYIVGCLVQGRPDLALEESRKWVDAFSQAAELIKNG</sequence>
<protein>
    <submittedName>
        <fullName evidence="1">Uncharacterized protein</fullName>
    </submittedName>
</protein>
<dbReference type="Proteomes" id="UP000028721">
    <property type="component" value="Unassembled WGS sequence"/>
</dbReference>
<gene>
    <name evidence="1" type="ORF">CR62_24125</name>
</gene>
<dbReference type="EMBL" id="JGVP01000009">
    <property type="protein sequence ID" value="KFB89011.1"/>
    <property type="molecule type" value="Genomic_DNA"/>
</dbReference>
<proteinExistence type="predicted"/>
<organism evidence="1 2">
    <name type="scientific">Serratia grimesii</name>
    <dbReference type="NCBI Taxonomy" id="82995"/>
    <lineage>
        <taxon>Bacteria</taxon>
        <taxon>Pseudomonadati</taxon>
        <taxon>Pseudomonadota</taxon>
        <taxon>Gammaproteobacteria</taxon>
        <taxon>Enterobacterales</taxon>
        <taxon>Yersiniaceae</taxon>
        <taxon>Serratia</taxon>
    </lineage>
</organism>
<keyword evidence="2" id="KW-1185">Reference proteome</keyword>
<reference evidence="1 2" key="1">
    <citation type="submission" date="2014-03" db="EMBL/GenBank/DDBJ databases">
        <title>Draft genome sequence of the Serratia grimesii strain a2.</title>
        <authorList>
            <person name="Toymentseva A."/>
            <person name="Kazakov S."/>
            <person name="Giliazeva A."/>
            <person name="Ismagilova R."/>
            <person name="Shah R."/>
            <person name="Sharipova M."/>
            <person name="Khaitlina S."/>
            <person name="Mardanova A."/>
        </authorList>
    </citation>
    <scope>NUCLEOTIDE SEQUENCE [LARGE SCALE GENOMIC DNA]</scope>
    <source>
        <strain evidence="1 2">A2</strain>
    </source>
</reference>
<evidence type="ECO:0000313" key="1">
    <source>
        <dbReference type="EMBL" id="KFB89011.1"/>
    </source>
</evidence>
<accession>A0ABR4UAE7</accession>